<organism evidence="8 9">
    <name type="scientific">Neisseria animalis</name>
    <dbReference type="NCBI Taxonomy" id="492"/>
    <lineage>
        <taxon>Bacteria</taxon>
        <taxon>Pseudomonadati</taxon>
        <taxon>Pseudomonadota</taxon>
        <taxon>Betaproteobacteria</taxon>
        <taxon>Neisseriales</taxon>
        <taxon>Neisseriaceae</taxon>
        <taxon>Neisseria</taxon>
    </lineage>
</organism>
<dbReference type="AlphaFoldDB" id="A0A5P3MNT4"/>
<evidence type="ECO:0000256" key="3">
    <source>
        <dbReference type="ARBA" id="ARBA00024303"/>
    </source>
</evidence>
<evidence type="ECO:0000256" key="5">
    <source>
        <dbReference type="ARBA" id="ARBA00024416"/>
    </source>
</evidence>
<reference evidence="8 9" key="1">
    <citation type="submission" date="2018-08" db="EMBL/GenBank/DDBJ databases">
        <title>Neisseria animalis ATCC 49930 complete genome.</title>
        <authorList>
            <person name="Veseli I.A."/>
            <person name="Mascarenhas dos Santos A.C."/>
            <person name="Buttler R."/>
            <person name="Pombert J.-F."/>
        </authorList>
    </citation>
    <scope>NUCLEOTIDE SEQUENCE [LARGE SCALE GENOMIC DNA]</scope>
    <source>
        <strain evidence="8 9">ATCC 49930</strain>
    </source>
</reference>
<dbReference type="GO" id="GO:0003746">
    <property type="term" value="F:translation elongation factor activity"/>
    <property type="evidence" value="ECO:0007669"/>
    <property type="project" value="UniProtKB-KW"/>
</dbReference>
<comment type="catalytic activity">
    <reaction evidence="7">
        <text>dTDP-beta-L-rhamnose + L-arginyl-[protein] = N(omega)-(alpha-L-rhamnosyl)-L-arginyl-[protein] + dTDP + H(+)</text>
        <dbReference type="Rhea" id="RHEA:66692"/>
        <dbReference type="Rhea" id="RHEA-COMP:10532"/>
        <dbReference type="Rhea" id="RHEA-COMP:17096"/>
        <dbReference type="ChEBI" id="CHEBI:15378"/>
        <dbReference type="ChEBI" id="CHEBI:29965"/>
        <dbReference type="ChEBI" id="CHEBI:57510"/>
        <dbReference type="ChEBI" id="CHEBI:58369"/>
        <dbReference type="ChEBI" id="CHEBI:167445"/>
    </reaction>
    <physiologicalReaction direction="left-to-right" evidence="7">
        <dbReference type="Rhea" id="RHEA:66693"/>
    </physiologicalReaction>
</comment>
<dbReference type="Proteomes" id="UP000325536">
    <property type="component" value="Chromosome"/>
</dbReference>
<evidence type="ECO:0000313" key="9">
    <source>
        <dbReference type="Proteomes" id="UP000325536"/>
    </source>
</evidence>
<dbReference type="NCBIfam" id="TIGR03837">
    <property type="entry name" value="efp_Arg_rhamno"/>
    <property type="match status" value="1"/>
</dbReference>
<evidence type="ECO:0000256" key="2">
    <source>
        <dbReference type="ARBA" id="ARBA00022679"/>
    </source>
</evidence>
<keyword evidence="9" id="KW-1185">Reference proteome</keyword>
<keyword evidence="8" id="KW-0648">Protein biosynthesis</keyword>
<dbReference type="Pfam" id="PF10093">
    <property type="entry name" value="EarP"/>
    <property type="match status" value="1"/>
</dbReference>
<evidence type="ECO:0000256" key="7">
    <source>
        <dbReference type="ARBA" id="ARBA00048472"/>
    </source>
</evidence>
<sequence length="384" mass="44559">MNMPSENKPACWLFCNVIDNYGDIGVSWRLAQALCRELGWQVHLWVDEMAALQTICPDLPPAPCRYRQIEIHRWQPESAEDIDVLPAPKIVIETFACDLPPNVLSVIREKQPLWLNWEYLSAEESNERLHLMPSLLGDGSRKYFWFMGFSEKSGGLIRERNYADTVLGSRDFRVQLGLPEKSGREWLLFGYHSPIWAKWLETWRQYGKPMALLLAGHQIADSLKAEGILPEHALQNDGDVYQTECLRLIKIPFVPQQDFDQLLHFTDGMIIRGEDSFVRAQFAGKPFLWHIYPQNENIHLEKLHAFWQRTASVYPPELFLAHQALSDELNGGMPLSAEGRLQNWQILHEHHQAWQHGAEAWRRFLFGQHSALEKLAKFTEDKIK</sequence>
<dbReference type="PIRSF" id="PIRSF015557">
    <property type="entry name" value="UCP015557"/>
    <property type="match status" value="1"/>
</dbReference>
<keyword evidence="8" id="KW-0251">Elongation factor</keyword>
<evidence type="ECO:0000313" key="8">
    <source>
        <dbReference type="EMBL" id="QEY23212.1"/>
    </source>
</evidence>
<dbReference type="InterPro" id="IPR016633">
    <property type="entry name" value="EarP"/>
</dbReference>
<dbReference type="KEGG" id="naq:D0T90_00710"/>
<proteinExistence type="inferred from homology"/>
<protein>
    <recommendedName>
        <fullName evidence="5">Protein-arginine rhamnosyltransferase</fullName>
    </recommendedName>
    <alternativeName>
        <fullName evidence="6">EF-P arginine rhamnosyltransferase</fullName>
    </alternativeName>
</protein>
<dbReference type="EMBL" id="CP031699">
    <property type="protein sequence ID" value="QEY23212.1"/>
    <property type="molecule type" value="Genomic_DNA"/>
</dbReference>
<evidence type="ECO:0000256" key="1">
    <source>
        <dbReference type="ARBA" id="ARBA00022676"/>
    </source>
</evidence>
<name>A0A5P3MNT4_NEIAN</name>
<gene>
    <name evidence="8" type="primary">earP</name>
    <name evidence="8" type="ORF">D0T90_00710</name>
</gene>
<comment type="function">
    <text evidence="3">Protein-arginine rhamnosyltransferase that catalyzes the transfer of a single rhamnose to elongation factor P (EF-P) on 'Lys-32', a modification required for EF-P-dependent rescue of polyproline stalled ribosomes.</text>
</comment>
<dbReference type="GO" id="GO:0106361">
    <property type="term" value="F:protein-arginine rhamnosyltransferase activity"/>
    <property type="evidence" value="ECO:0007669"/>
    <property type="project" value="InterPro"/>
</dbReference>
<evidence type="ECO:0000256" key="4">
    <source>
        <dbReference type="ARBA" id="ARBA00024346"/>
    </source>
</evidence>
<comment type="similarity">
    <text evidence="4">Belongs to the glycosyltransferase 104 family.</text>
</comment>
<dbReference type="OrthoDB" id="209085at2"/>
<keyword evidence="1" id="KW-0328">Glycosyltransferase</keyword>
<accession>A0A5P3MNT4</accession>
<evidence type="ECO:0000256" key="6">
    <source>
        <dbReference type="ARBA" id="ARBA00030025"/>
    </source>
</evidence>
<keyword evidence="2 8" id="KW-0808">Transferase</keyword>